<evidence type="ECO:0008006" key="4">
    <source>
        <dbReference type="Google" id="ProtNLM"/>
    </source>
</evidence>
<gene>
    <name evidence="2" type="ORF">B0E34_00315</name>
</gene>
<comment type="caution">
    <text evidence="2">The sequence shown here is derived from an EMBL/GenBank/DDBJ whole genome shotgun (WGS) entry which is preliminary data.</text>
</comment>
<feature type="chain" id="PRO_5013075074" description="SHOCT domain-containing protein" evidence="1">
    <location>
        <begin position="22"/>
        <end position="236"/>
    </location>
</feature>
<proteinExistence type="predicted"/>
<sequence length="236" mass="26394">MTMKKTITFLTILISIITIQAQEQINSLTYDNTQDINFFNSVKNGTQIKEYITNNKNSVKVGDTLILGAPTSQEMNTRTYSGSYGNRARGGIAQSRSTSKKTYEFIQLGRPAGFGSIMSAMNGDAQNMADNSLKNTKVIVNEIKTYHRGSKNKPLYVVMILGEINGRAFGINKFLSVMDTELGIESGEILLKNRKMTRDEAIAKLKEAKELLEIDMMSKEEFEELKKELAPIVNNQ</sequence>
<evidence type="ECO:0000313" key="2">
    <source>
        <dbReference type="EMBL" id="OVE63263.1"/>
    </source>
</evidence>
<evidence type="ECO:0000256" key="1">
    <source>
        <dbReference type="SAM" id="SignalP"/>
    </source>
</evidence>
<dbReference type="AlphaFoldDB" id="A0A202CHP1"/>
<accession>A0A202CHP1</accession>
<keyword evidence="3" id="KW-1185">Reference proteome</keyword>
<name>A0A202CHP1_9FLAO</name>
<organism evidence="2 3">
    <name type="scientific">Chryseobacterium mucoviscidosis</name>
    <dbReference type="NCBI Taxonomy" id="1945581"/>
    <lineage>
        <taxon>Bacteria</taxon>
        <taxon>Pseudomonadati</taxon>
        <taxon>Bacteroidota</taxon>
        <taxon>Flavobacteriia</taxon>
        <taxon>Flavobacteriales</taxon>
        <taxon>Weeksellaceae</taxon>
        <taxon>Chryseobacterium group</taxon>
        <taxon>Chryseobacterium</taxon>
    </lineage>
</organism>
<dbReference type="Proteomes" id="UP000196355">
    <property type="component" value="Unassembled WGS sequence"/>
</dbReference>
<reference evidence="3" key="1">
    <citation type="submission" date="2017-02" db="EMBL/GenBank/DDBJ databases">
        <authorList>
            <person name="Tetz G."/>
            <person name="Tetz V."/>
        </authorList>
    </citation>
    <scope>NUCLEOTIDE SEQUENCE [LARGE SCALE GENOMIC DNA]</scope>
    <source>
        <strain evidence="3">VT16-26</strain>
    </source>
</reference>
<dbReference type="EMBL" id="MVAG01000024">
    <property type="protein sequence ID" value="OVE63263.1"/>
    <property type="molecule type" value="Genomic_DNA"/>
</dbReference>
<keyword evidence="1" id="KW-0732">Signal</keyword>
<protein>
    <recommendedName>
        <fullName evidence="4">SHOCT domain-containing protein</fullName>
    </recommendedName>
</protein>
<feature type="signal peptide" evidence="1">
    <location>
        <begin position="1"/>
        <end position="21"/>
    </location>
</feature>
<evidence type="ECO:0000313" key="3">
    <source>
        <dbReference type="Proteomes" id="UP000196355"/>
    </source>
</evidence>